<dbReference type="HOGENOM" id="CLU_3262300_0_0_9"/>
<feature type="non-terminal residue" evidence="2">
    <location>
        <position position="1"/>
    </location>
</feature>
<evidence type="ECO:0000313" key="2">
    <source>
        <dbReference type="EMBL" id="EEI25575.1"/>
    </source>
</evidence>
<dbReference type="Proteomes" id="UP000003752">
    <property type="component" value="Unassembled WGS sequence"/>
</dbReference>
<sequence>ALSNFFSIFLGVIGTPCPSFLYVYYTYRKSGCTYFIHIIIY</sequence>
<keyword evidence="1" id="KW-0472">Membrane</keyword>
<dbReference type="EMBL" id="ACGP01000077">
    <property type="protein sequence ID" value="EEI25575.1"/>
    <property type="molecule type" value="Genomic_DNA"/>
</dbReference>
<gene>
    <name evidence="2" type="ORF">HMPREF0519_0284</name>
</gene>
<reference evidence="2 3" key="1">
    <citation type="submission" date="2009-01" db="EMBL/GenBank/DDBJ databases">
        <authorList>
            <person name="Qin X."/>
            <person name="Bachman B."/>
            <person name="Battles P."/>
            <person name="Bell A."/>
            <person name="Bess C."/>
            <person name="Bickham C."/>
            <person name="Chaboub L."/>
            <person name="Chen D."/>
            <person name="Coyle M."/>
            <person name="Deiros D.R."/>
            <person name="Dinh H."/>
            <person name="Forbes L."/>
            <person name="Fowler G."/>
            <person name="Francisco L."/>
            <person name="Fu Q."/>
            <person name="Gubbala S."/>
            <person name="Hale W."/>
            <person name="Han Y."/>
            <person name="Hemphill L."/>
            <person name="Highlander S.K."/>
            <person name="Hirani K."/>
            <person name="Hogues M."/>
            <person name="Jackson L."/>
            <person name="Jakkamsetti A."/>
            <person name="Javaid M."/>
            <person name="Jiang H."/>
            <person name="Korchina V."/>
            <person name="Kovar C."/>
            <person name="Lara F."/>
            <person name="Lee S."/>
            <person name="Mata R."/>
            <person name="Mathew T."/>
            <person name="Moen C."/>
            <person name="Morales K."/>
            <person name="Munidasa M."/>
            <person name="Nazareth L."/>
            <person name="Ngo R."/>
            <person name="Nguyen L."/>
            <person name="Okwuonu G."/>
            <person name="Ongeri F."/>
            <person name="Patil S."/>
            <person name="Petrosino J."/>
            <person name="Pham C."/>
            <person name="Pham P."/>
            <person name="Pu L.-L."/>
            <person name="Puazo M."/>
            <person name="Raj R."/>
            <person name="Reid J."/>
            <person name="Rouhana J."/>
            <person name="Saada N."/>
            <person name="Shang Y."/>
            <person name="Simmons D."/>
            <person name="Thornton R."/>
            <person name="Warren J."/>
            <person name="Weissenberger G."/>
            <person name="Zhang J."/>
            <person name="Zhang L."/>
            <person name="Zhou C."/>
            <person name="Zhu D."/>
            <person name="Muzny D."/>
            <person name="Worley K."/>
            <person name="Gibbs R."/>
        </authorList>
    </citation>
    <scope>NUCLEOTIDE SEQUENCE [LARGE SCALE GENOMIC DNA]</scope>
    <source>
        <strain evidence="3">ATCC 8290 / DSM 20176 / CCUG 30140 / JCM 1155 / KCTC 3500 / NBRC 15886 / NCIMB 8040 / NRRL B-1843 / 9</strain>
    </source>
</reference>
<dbReference type="AlphaFoldDB" id="C0XGC3"/>
<comment type="caution">
    <text evidence="2">The sequence shown here is derived from an EMBL/GenBank/DDBJ whole genome shotgun (WGS) entry which is preliminary data.</text>
</comment>
<keyword evidence="1" id="KW-1133">Transmembrane helix</keyword>
<feature type="transmembrane region" description="Helical" evidence="1">
    <location>
        <begin position="6"/>
        <end position="25"/>
    </location>
</feature>
<organism evidence="2 3">
    <name type="scientific">Lentilactobacillus hilgardii (strain ATCC 8290 / DSM 20176 / CCUG 30140 / JCM 1155 / KCTC 3500 / NBRC 15886 / NCIMB 8040 / NRRL B-1843 / 9)</name>
    <dbReference type="NCBI Taxonomy" id="1423757"/>
    <lineage>
        <taxon>Bacteria</taxon>
        <taxon>Bacillati</taxon>
        <taxon>Bacillota</taxon>
        <taxon>Bacilli</taxon>
        <taxon>Lactobacillales</taxon>
        <taxon>Lactobacillaceae</taxon>
        <taxon>Lentilactobacillus</taxon>
    </lineage>
</organism>
<protein>
    <submittedName>
        <fullName evidence="2">Uncharacterized protein</fullName>
    </submittedName>
</protein>
<keyword evidence="3" id="KW-1185">Reference proteome</keyword>
<evidence type="ECO:0000313" key="3">
    <source>
        <dbReference type="Proteomes" id="UP000003752"/>
    </source>
</evidence>
<name>C0XGC3_LENH9</name>
<accession>C0XGC3</accession>
<evidence type="ECO:0000256" key="1">
    <source>
        <dbReference type="SAM" id="Phobius"/>
    </source>
</evidence>
<proteinExistence type="predicted"/>
<keyword evidence="1" id="KW-0812">Transmembrane</keyword>